<evidence type="ECO:0000259" key="1">
    <source>
        <dbReference type="PROSITE" id="PS51186"/>
    </source>
</evidence>
<dbReference type="Pfam" id="PF14542">
    <property type="entry name" value="Acetyltransf_CG"/>
    <property type="match status" value="1"/>
</dbReference>
<gene>
    <name evidence="3" type="ORF">IV43_GL000286</name>
</gene>
<dbReference type="RefSeq" id="WP_010497543.1">
    <property type="nucleotide sequence ID" value="NZ_JQBK01000117.1"/>
</dbReference>
<reference evidence="3 4" key="1">
    <citation type="journal article" date="2015" name="Genome Announc.">
        <title>Expanding the biotechnology potential of lactobacilli through comparative genomics of 213 strains and associated genera.</title>
        <authorList>
            <person name="Sun Z."/>
            <person name="Harris H.M."/>
            <person name="McCann A."/>
            <person name="Guo C."/>
            <person name="Argimon S."/>
            <person name="Zhang W."/>
            <person name="Yang X."/>
            <person name="Jeffery I.B."/>
            <person name="Cooney J.C."/>
            <person name="Kagawa T.F."/>
            <person name="Liu W."/>
            <person name="Song Y."/>
            <person name="Salvetti E."/>
            <person name="Wrobel A."/>
            <person name="Rasinkangas P."/>
            <person name="Parkhill J."/>
            <person name="Rea M.C."/>
            <person name="O'Sullivan O."/>
            <person name="Ritari J."/>
            <person name="Douillard F.P."/>
            <person name="Paul Ross R."/>
            <person name="Yang R."/>
            <person name="Briner A.E."/>
            <person name="Felis G.E."/>
            <person name="de Vos W.M."/>
            <person name="Barrangou R."/>
            <person name="Klaenhammer T.R."/>
            <person name="Caufield P.W."/>
            <person name="Cui Y."/>
            <person name="Zhang H."/>
            <person name="O'Toole P.W."/>
        </authorList>
    </citation>
    <scope>NUCLEOTIDE SEQUENCE [LARGE SCALE GENOMIC DNA]</scope>
    <source>
        <strain evidence="3 4">DSM 15353</strain>
    </source>
</reference>
<dbReference type="GO" id="GO:0016747">
    <property type="term" value="F:acyltransferase activity, transferring groups other than amino-acyl groups"/>
    <property type="evidence" value="ECO:0007669"/>
    <property type="project" value="InterPro"/>
</dbReference>
<dbReference type="InterPro" id="IPR000182">
    <property type="entry name" value="GNAT_dom"/>
</dbReference>
<sequence length="98" mass="11371">MKFLFESNYKDGQDRFVHYTEDDKVDAQVDFTPDDDKKTYTIDSTVVDPSLRGKGLGGYLMLEVANHARKNDCKIINVCPYAVKFFDKHHEEYSDVLK</sequence>
<proteinExistence type="predicted"/>
<dbReference type="PANTHER" id="PTHR31435:SF10">
    <property type="entry name" value="BSR4717 PROTEIN"/>
    <property type="match status" value="1"/>
</dbReference>
<dbReference type="PROSITE" id="PS51729">
    <property type="entry name" value="GNAT_YJDJ"/>
    <property type="match status" value="1"/>
</dbReference>
<dbReference type="STRING" id="89059.LAC1533_2064"/>
<dbReference type="CDD" id="cd04301">
    <property type="entry name" value="NAT_SF"/>
    <property type="match status" value="1"/>
</dbReference>
<name>A0A0R2K216_9LACO</name>
<feature type="domain" description="N-acetyltransferase" evidence="1">
    <location>
        <begin position="1"/>
        <end position="98"/>
    </location>
</feature>
<dbReference type="InterPro" id="IPR031165">
    <property type="entry name" value="GNAT_YJDJ"/>
</dbReference>
<organism evidence="3 4">
    <name type="scientific">Ligilactobacillus acidipiscis</name>
    <dbReference type="NCBI Taxonomy" id="89059"/>
    <lineage>
        <taxon>Bacteria</taxon>
        <taxon>Bacillati</taxon>
        <taxon>Bacillota</taxon>
        <taxon>Bacilli</taxon>
        <taxon>Lactobacillales</taxon>
        <taxon>Lactobacillaceae</taxon>
        <taxon>Ligilactobacillus</taxon>
    </lineage>
</organism>
<dbReference type="Gene3D" id="3.40.630.30">
    <property type="match status" value="1"/>
</dbReference>
<dbReference type="InterPro" id="IPR016181">
    <property type="entry name" value="Acyl_CoA_acyltransferase"/>
</dbReference>
<dbReference type="AlphaFoldDB" id="A0A0R2K216"/>
<accession>A0A0R2K216</accession>
<dbReference type="OrthoDB" id="9793389at2"/>
<evidence type="ECO:0000313" key="3">
    <source>
        <dbReference type="EMBL" id="KRN80602.1"/>
    </source>
</evidence>
<dbReference type="PROSITE" id="PS51186">
    <property type="entry name" value="GNAT"/>
    <property type="match status" value="1"/>
</dbReference>
<dbReference type="PANTHER" id="PTHR31435">
    <property type="entry name" value="PROTEIN NATD1"/>
    <property type="match status" value="1"/>
</dbReference>
<dbReference type="SUPFAM" id="SSF55729">
    <property type="entry name" value="Acyl-CoA N-acyltransferases (Nat)"/>
    <property type="match status" value="1"/>
</dbReference>
<dbReference type="InterPro" id="IPR045057">
    <property type="entry name" value="Gcn5-rel_NAT"/>
</dbReference>
<protein>
    <submittedName>
        <fullName evidence="3">Acetyltransferase</fullName>
    </submittedName>
</protein>
<dbReference type="Proteomes" id="UP000051491">
    <property type="component" value="Unassembled WGS sequence"/>
</dbReference>
<evidence type="ECO:0000259" key="2">
    <source>
        <dbReference type="PROSITE" id="PS51729"/>
    </source>
</evidence>
<dbReference type="EMBL" id="JQBK01000117">
    <property type="protein sequence ID" value="KRN80602.1"/>
    <property type="molecule type" value="Genomic_DNA"/>
</dbReference>
<comment type="caution">
    <text evidence="3">The sequence shown here is derived from an EMBL/GenBank/DDBJ whole genome shotgun (WGS) entry which is preliminary data.</text>
</comment>
<evidence type="ECO:0000313" key="4">
    <source>
        <dbReference type="Proteomes" id="UP000051491"/>
    </source>
</evidence>
<keyword evidence="3" id="KW-0808">Transferase</keyword>
<feature type="domain" description="N-acetyltransferase" evidence="2">
    <location>
        <begin position="8"/>
        <end position="98"/>
    </location>
</feature>
<dbReference type="PATRIC" id="fig|89059.3.peg.290"/>